<feature type="domain" description="Peptidase S54 rhomboid" evidence="11">
    <location>
        <begin position="26"/>
        <end position="162"/>
    </location>
</feature>
<dbReference type="EC" id="3.4.21.105" evidence="10"/>
<dbReference type="InterPro" id="IPR002610">
    <property type="entry name" value="Peptidase_S54_rhomboid-like"/>
</dbReference>
<keyword evidence="4 10" id="KW-0645">Protease</keyword>
<organism evidence="12 13">
    <name type="scientific">Gonapodya prolifera (strain JEL478)</name>
    <name type="common">Monoblepharis prolifera</name>
    <dbReference type="NCBI Taxonomy" id="1344416"/>
    <lineage>
        <taxon>Eukaryota</taxon>
        <taxon>Fungi</taxon>
        <taxon>Fungi incertae sedis</taxon>
        <taxon>Chytridiomycota</taxon>
        <taxon>Chytridiomycota incertae sedis</taxon>
        <taxon>Monoblepharidomycetes</taxon>
        <taxon>Monoblepharidales</taxon>
        <taxon>Gonapodyaceae</taxon>
        <taxon>Gonapodya</taxon>
    </lineage>
</organism>
<dbReference type="PANTHER" id="PTHR22936">
    <property type="entry name" value="RHOMBOID-RELATED"/>
    <property type="match status" value="1"/>
</dbReference>
<evidence type="ECO:0000256" key="7">
    <source>
        <dbReference type="ARBA" id="ARBA00022825"/>
    </source>
</evidence>
<feature type="transmembrane region" description="Helical" evidence="10">
    <location>
        <begin position="68"/>
        <end position="85"/>
    </location>
</feature>
<dbReference type="Gene3D" id="1.20.1540.10">
    <property type="entry name" value="Rhomboid-like"/>
    <property type="match status" value="1"/>
</dbReference>
<evidence type="ECO:0000256" key="6">
    <source>
        <dbReference type="ARBA" id="ARBA00022801"/>
    </source>
</evidence>
<keyword evidence="6 10" id="KW-0378">Hydrolase</keyword>
<feature type="transmembrane region" description="Helical" evidence="10">
    <location>
        <begin position="36"/>
        <end position="56"/>
    </location>
</feature>
<name>A0A139B0M0_GONPJ</name>
<evidence type="ECO:0000256" key="2">
    <source>
        <dbReference type="ARBA" id="ARBA00004141"/>
    </source>
</evidence>
<gene>
    <name evidence="12" type="ORF">M427DRAFT_27073</name>
</gene>
<dbReference type="GO" id="GO:0006508">
    <property type="term" value="P:proteolysis"/>
    <property type="evidence" value="ECO:0007669"/>
    <property type="project" value="UniProtKB-KW"/>
</dbReference>
<evidence type="ECO:0000256" key="3">
    <source>
        <dbReference type="ARBA" id="ARBA00009045"/>
    </source>
</evidence>
<evidence type="ECO:0000256" key="1">
    <source>
        <dbReference type="ARBA" id="ARBA00000156"/>
    </source>
</evidence>
<evidence type="ECO:0000256" key="10">
    <source>
        <dbReference type="RuleBase" id="RU362115"/>
    </source>
</evidence>
<comment type="subcellular location">
    <subcellularLocation>
        <location evidence="2 10">Membrane</location>
        <topology evidence="2 10">Multi-pass membrane protein</topology>
    </subcellularLocation>
</comment>
<feature type="transmembrane region" description="Helical" evidence="10">
    <location>
        <begin position="149"/>
        <end position="167"/>
    </location>
</feature>
<dbReference type="Pfam" id="PF01694">
    <property type="entry name" value="Rhomboid"/>
    <property type="match status" value="1"/>
</dbReference>
<dbReference type="InterPro" id="IPR035952">
    <property type="entry name" value="Rhomboid-like_sf"/>
</dbReference>
<dbReference type="GO" id="GO:0016020">
    <property type="term" value="C:membrane"/>
    <property type="evidence" value="ECO:0007669"/>
    <property type="project" value="UniProtKB-SubCell"/>
</dbReference>
<keyword evidence="8 10" id="KW-1133">Transmembrane helix</keyword>
<evidence type="ECO:0000259" key="11">
    <source>
        <dbReference type="Pfam" id="PF01694"/>
    </source>
</evidence>
<sequence length="274" mass="29696">MIGPRVDSFIAWGGLAGDLVRSAPSRQYFRLFTASWLHSGVVHLVLNGFAEIGLVLRLERFEGPVRTLLIWIISGLGGNVTSAVFGRSNTVGVGASGSICGVVGALAAQLFVNFDVARNKWWALLYWIVAATTFIGIGVIPIFDNFMHSAGFLTGFFSGLFLTSMVTATPAQQHGSPTFSSYMGVMSTTVLSAPLPGEKRSKTLSLPARLGLSLFAGLWHLPTTEFHRVRRRRVVAAIGFVLTLWYFALMGILLSRGGVRNCQACCWIYGTLNC</sequence>
<protein>
    <recommendedName>
        <fullName evidence="10">Rhomboid-type serine protease</fullName>
        <ecNumber evidence="10">3.4.21.105</ecNumber>
    </recommendedName>
</protein>
<dbReference type="STRING" id="1344416.A0A139B0M0"/>
<evidence type="ECO:0000256" key="5">
    <source>
        <dbReference type="ARBA" id="ARBA00022692"/>
    </source>
</evidence>
<accession>A0A139B0M0</accession>
<feature type="transmembrane region" description="Helical" evidence="10">
    <location>
        <begin position="124"/>
        <end position="143"/>
    </location>
</feature>
<evidence type="ECO:0000313" key="12">
    <source>
        <dbReference type="EMBL" id="KXS22541.1"/>
    </source>
</evidence>
<dbReference type="PANTHER" id="PTHR22936:SF69">
    <property type="entry name" value="RHOMBOID-LIKE PROTEIN"/>
    <property type="match status" value="1"/>
</dbReference>
<dbReference type="InterPro" id="IPR022764">
    <property type="entry name" value="Peptidase_S54_rhomboid_dom"/>
</dbReference>
<dbReference type="GO" id="GO:0004252">
    <property type="term" value="F:serine-type endopeptidase activity"/>
    <property type="evidence" value="ECO:0007669"/>
    <property type="project" value="InterPro"/>
</dbReference>
<comment type="function">
    <text evidence="10">Serine protease involved in intramembrane proteolysis.</text>
</comment>
<evidence type="ECO:0000256" key="4">
    <source>
        <dbReference type="ARBA" id="ARBA00022670"/>
    </source>
</evidence>
<keyword evidence="13" id="KW-1185">Reference proteome</keyword>
<evidence type="ECO:0000313" key="13">
    <source>
        <dbReference type="Proteomes" id="UP000070544"/>
    </source>
</evidence>
<keyword evidence="5 10" id="KW-0812">Transmembrane</keyword>
<dbReference type="OrthoDB" id="2146116at2759"/>
<feature type="transmembrane region" description="Helical" evidence="10">
    <location>
        <begin position="91"/>
        <end position="112"/>
    </location>
</feature>
<feature type="transmembrane region" description="Helical" evidence="10">
    <location>
        <begin position="234"/>
        <end position="254"/>
    </location>
</feature>
<proteinExistence type="inferred from homology"/>
<dbReference type="Proteomes" id="UP000070544">
    <property type="component" value="Unassembled WGS sequence"/>
</dbReference>
<dbReference type="SUPFAM" id="SSF144091">
    <property type="entry name" value="Rhomboid-like"/>
    <property type="match status" value="1"/>
</dbReference>
<keyword evidence="7 10" id="KW-0720">Serine protease</keyword>
<evidence type="ECO:0000256" key="9">
    <source>
        <dbReference type="ARBA" id="ARBA00023136"/>
    </source>
</evidence>
<dbReference type="EMBL" id="KQ965731">
    <property type="protein sequence ID" value="KXS22541.1"/>
    <property type="molecule type" value="Genomic_DNA"/>
</dbReference>
<comment type="similarity">
    <text evidence="3 10">Belongs to the peptidase S54 family.</text>
</comment>
<keyword evidence="9 10" id="KW-0472">Membrane</keyword>
<dbReference type="AlphaFoldDB" id="A0A139B0M0"/>
<reference evidence="12 13" key="1">
    <citation type="journal article" date="2015" name="Genome Biol. Evol.">
        <title>Phylogenomic analyses indicate that early fungi evolved digesting cell walls of algal ancestors of land plants.</title>
        <authorList>
            <person name="Chang Y."/>
            <person name="Wang S."/>
            <person name="Sekimoto S."/>
            <person name="Aerts A.L."/>
            <person name="Choi C."/>
            <person name="Clum A."/>
            <person name="LaButti K.M."/>
            <person name="Lindquist E.A."/>
            <person name="Yee Ngan C."/>
            <person name="Ohm R.A."/>
            <person name="Salamov A.A."/>
            <person name="Grigoriev I.V."/>
            <person name="Spatafora J.W."/>
            <person name="Berbee M.L."/>
        </authorList>
    </citation>
    <scope>NUCLEOTIDE SEQUENCE [LARGE SCALE GENOMIC DNA]</scope>
    <source>
        <strain evidence="12 13">JEL478</strain>
    </source>
</reference>
<comment type="catalytic activity">
    <reaction evidence="1 10">
        <text>Cleaves type-1 transmembrane domains using a catalytic dyad composed of serine and histidine that are contributed by different transmembrane domains.</text>
        <dbReference type="EC" id="3.4.21.105"/>
    </reaction>
</comment>
<evidence type="ECO:0000256" key="8">
    <source>
        <dbReference type="ARBA" id="ARBA00022989"/>
    </source>
</evidence>
<comment type="caution">
    <text evidence="10">Lacks conserved residue(s) required for the propagation of feature annotation.</text>
</comment>